<dbReference type="RefSeq" id="WP_231975056.1">
    <property type="nucleotide sequence ID" value="NZ_LT629785.1"/>
</dbReference>
<dbReference type="PANTHER" id="PTHR47199">
    <property type="entry name" value="PHOTOSYSTEM II STABILITY/ASSEMBLY FACTOR HCF136, CHLOROPLASTIC"/>
    <property type="match status" value="1"/>
</dbReference>
<dbReference type="InterPro" id="IPR028203">
    <property type="entry name" value="PSII_CF48-like_dom"/>
</dbReference>
<evidence type="ECO:0000313" key="5">
    <source>
        <dbReference type="EMBL" id="SDT93385.1"/>
    </source>
</evidence>
<dbReference type="Proteomes" id="UP000243232">
    <property type="component" value="Chromosome I"/>
</dbReference>
<gene>
    <name evidence="5" type="ORF">SAMN05216296_0690</name>
</gene>
<dbReference type="GO" id="GO:0015979">
    <property type="term" value="P:photosynthesis"/>
    <property type="evidence" value="ECO:0007669"/>
    <property type="project" value="UniProtKB-KW"/>
</dbReference>
<dbReference type="PANTHER" id="PTHR47199:SF2">
    <property type="entry name" value="PHOTOSYSTEM II STABILITY_ASSEMBLY FACTOR HCF136, CHLOROPLASTIC"/>
    <property type="match status" value="1"/>
</dbReference>
<evidence type="ECO:0000256" key="1">
    <source>
        <dbReference type="ARBA" id="ARBA00022531"/>
    </source>
</evidence>
<keyword evidence="6" id="KW-1185">Reference proteome</keyword>
<dbReference type="GO" id="GO:0009523">
    <property type="term" value="C:photosystem II"/>
    <property type="evidence" value="ECO:0007669"/>
    <property type="project" value="UniProtKB-KW"/>
</dbReference>
<organism evidence="5 6">
    <name type="scientific">Pseudomonas pohangensis</name>
    <dbReference type="NCBI Taxonomy" id="364197"/>
    <lineage>
        <taxon>Bacteria</taxon>
        <taxon>Pseudomonadati</taxon>
        <taxon>Pseudomonadota</taxon>
        <taxon>Gammaproteobacteria</taxon>
        <taxon>Pseudomonadales</taxon>
        <taxon>Pseudomonadaceae</taxon>
        <taxon>Pseudomonas</taxon>
    </lineage>
</organism>
<dbReference type="STRING" id="364197.SAMN05216296_0690"/>
<dbReference type="EMBL" id="LT629785">
    <property type="protein sequence ID" value="SDT93385.1"/>
    <property type="molecule type" value="Genomic_DNA"/>
</dbReference>
<evidence type="ECO:0000313" key="6">
    <source>
        <dbReference type="Proteomes" id="UP000243232"/>
    </source>
</evidence>
<dbReference type="InterPro" id="IPR036278">
    <property type="entry name" value="Sialidase_sf"/>
</dbReference>
<dbReference type="AlphaFoldDB" id="A0A1H2EE30"/>
<name>A0A1H2EE30_9PSED</name>
<feature type="domain" description="Photosynthesis system II assembly factor Ycf48/Hcf136-like" evidence="4">
    <location>
        <begin position="59"/>
        <end position="119"/>
    </location>
</feature>
<feature type="signal peptide" evidence="3">
    <location>
        <begin position="1"/>
        <end position="25"/>
    </location>
</feature>
<dbReference type="Pfam" id="PF14870">
    <property type="entry name" value="PSII_BNR"/>
    <property type="match status" value="2"/>
</dbReference>
<dbReference type="Gene3D" id="2.130.10.10">
    <property type="entry name" value="YVTN repeat-like/Quinoprotein amine dehydrogenase"/>
    <property type="match status" value="2"/>
</dbReference>
<keyword evidence="3" id="KW-0732">Signal</keyword>
<accession>A0A1H2EE30</accession>
<reference evidence="6" key="1">
    <citation type="submission" date="2016-10" db="EMBL/GenBank/DDBJ databases">
        <authorList>
            <person name="Varghese N."/>
            <person name="Submissions S."/>
        </authorList>
    </citation>
    <scope>NUCLEOTIDE SEQUENCE [LARGE SCALE GENOMIC DNA]</scope>
    <source>
        <strain evidence="6">DSM 17875</strain>
    </source>
</reference>
<dbReference type="InterPro" id="IPR015943">
    <property type="entry name" value="WD40/YVTN_repeat-like_dom_sf"/>
</dbReference>
<keyword evidence="2" id="KW-0604">Photosystem II</keyword>
<evidence type="ECO:0000256" key="3">
    <source>
        <dbReference type="SAM" id="SignalP"/>
    </source>
</evidence>
<protein>
    <recommendedName>
        <fullName evidence="4">Photosynthesis system II assembly factor Ycf48/Hcf136-like domain-containing protein</fullName>
    </recommendedName>
</protein>
<keyword evidence="1" id="KW-0602">Photosynthesis</keyword>
<dbReference type="SUPFAM" id="SSF50939">
    <property type="entry name" value="Sialidases"/>
    <property type="match status" value="1"/>
</dbReference>
<feature type="domain" description="Photosynthesis system II assembly factor Ycf48/Hcf136-like" evidence="4">
    <location>
        <begin position="159"/>
        <end position="218"/>
    </location>
</feature>
<proteinExistence type="predicted"/>
<sequence length="359" mass="37999">MLFSKRILLPALTAVLFMQQGTVQAAEYVDVLDMPAAMSQLAIKSPLNAVVTAGTRLVTVGVRGHILFSDDAGKTWQQAKVPVSSDLTSVYFPTPTDGWVVGHDGVVLHTTDGGETWTKQLDGVQAGKIMLDYYTALAATDPANEDYTTLVDEAQRVVDDGADKPFLGVWFADKQNGYVVGAFGLIFHTADGGASWTPLNDKVDNPQGFHLNAITGSGSGQDVTMVSEQGLVMRLDPASGKFVTLTTPFEGTYFGLQQTSHGLVIYGLSGMGFKSTDGGASWTKLVLPVDKPLTAAATDASGQLYLFDQPGEIMSSIDGGETFRLRPQATTAAISSAVAVGNEAMVLVGPRGVRVFPIE</sequence>
<dbReference type="CDD" id="cd15482">
    <property type="entry name" value="Sialidase_non-viral"/>
    <property type="match status" value="1"/>
</dbReference>
<feature type="chain" id="PRO_5009272952" description="Photosynthesis system II assembly factor Ycf48/Hcf136-like domain-containing protein" evidence="3">
    <location>
        <begin position="26"/>
        <end position="359"/>
    </location>
</feature>
<evidence type="ECO:0000259" key="4">
    <source>
        <dbReference type="Pfam" id="PF14870"/>
    </source>
</evidence>
<evidence type="ECO:0000256" key="2">
    <source>
        <dbReference type="ARBA" id="ARBA00023276"/>
    </source>
</evidence>